<evidence type="ECO:0000313" key="2">
    <source>
        <dbReference type="EMBL" id="HED09206.1"/>
    </source>
</evidence>
<dbReference type="InterPro" id="IPR030888">
    <property type="entry name" value="Put_ccm"/>
</dbReference>
<protein>
    <submittedName>
        <fullName evidence="2">CcmD family protein</fullName>
    </submittedName>
</protein>
<name>A0A7V1LJM4_CALAY</name>
<keyword evidence="1" id="KW-1133">Transmembrane helix</keyword>
<keyword evidence="1" id="KW-0472">Membrane</keyword>
<evidence type="ECO:0000256" key="1">
    <source>
        <dbReference type="SAM" id="Phobius"/>
    </source>
</evidence>
<keyword evidence="1" id="KW-0812">Transmembrane</keyword>
<sequence>MSDVFVVAAINMIVWLGIFGYMVSLNIKLNKLEKEIEEKE</sequence>
<comment type="caution">
    <text evidence="2">The sequence shown here is derived from an EMBL/GenBank/DDBJ whole genome shotgun (WGS) entry which is preliminary data.</text>
</comment>
<accession>A0A7V1LJM4</accession>
<dbReference type="NCBIfam" id="TIGR04391">
    <property type="entry name" value="CcmD_alt_fam"/>
    <property type="match status" value="1"/>
</dbReference>
<reference evidence="2" key="1">
    <citation type="journal article" date="2020" name="mSystems">
        <title>Genome- and Community-Level Interaction Insights into Carbon Utilization and Element Cycling Functions of Hydrothermarchaeota in Hydrothermal Sediment.</title>
        <authorList>
            <person name="Zhou Z."/>
            <person name="Liu Y."/>
            <person name="Xu W."/>
            <person name="Pan J."/>
            <person name="Luo Z.H."/>
            <person name="Li M."/>
        </authorList>
    </citation>
    <scope>NUCLEOTIDE SEQUENCE [LARGE SCALE GENOMIC DNA]</scope>
    <source>
        <strain evidence="2">HyVt-456</strain>
    </source>
</reference>
<proteinExistence type="predicted"/>
<gene>
    <name evidence="2" type="ORF">ENJ10_00820</name>
</gene>
<dbReference type="Proteomes" id="UP000886005">
    <property type="component" value="Unassembled WGS sequence"/>
</dbReference>
<dbReference type="EMBL" id="DRLD01000023">
    <property type="protein sequence ID" value="HED09206.1"/>
    <property type="molecule type" value="Genomic_DNA"/>
</dbReference>
<dbReference type="AlphaFoldDB" id="A0A7V1LJM4"/>
<feature type="transmembrane region" description="Helical" evidence="1">
    <location>
        <begin position="6"/>
        <end position="27"/>
    </location>
</feature>
<organism evidence="2">
    <name type="scientific">Caldithrix abyssi</name>
    <dbReference type="NCBI Taxonomy" id="187145"/>
    <lineage>
        <taxon>Bacteria</taxon>
        <taxon>Pseudomonadati</taxon>
        <taxon>Calditrichota</taxon>
        <taxon>Calditrichia</taxon>
        <taxon>Calditrichales</taxon>
        <taxon>Calditrichaceae</taxon>
        <taxon>Caldithrix</taxon>
    </lineage>
</organism>